<sequence>MEATVQQLHSALQSGRRLTLANSNAPAFSFQGCWDGGCAWHATAMALAMLGFLSDPLHVSSRRSSPEAEFWRRAQPFYLSGVSLEELQALIRELDWGLRPACFEGTHTDVFRFSKREVMRGRPVILTFRQSRRATLHAVLAVGIEGRKIGATFDGHTLLVVDSAEAEPVLAAYNARLTRTAADRGRLSGNAQYVTGFDQRKVVLTGAMSIRLSATAADRKAKPP</sequence>
<evidence type="ECO:0000313" key="1">
    <source>
        <dbReference type="EMBL" id="RQT09521.1"/>
    </source>
</evidence>
<dbReference type="Proteomes" id="UP000277921">
    <property type="component" value="Unassembled WGS sequence"/>
</dbReference>
<name>A0A3N8PCZ8_9BURK</name>
<evidence type="ECO:0008006" key="3">
    <source>
        <dbReference type="Google" id="ProtNLM"/>
    </source>
</evidence>
<comment type="caution">
    <text evidence="1">The sequence shown here is derived from an EMBL/GenBank/DDBJ whole genome shotgun (WGS) entry which is preliminary data.</text>
</comment>
<accession>A0A3N8PCZ8</accession>
<proteinExistence type="predicted"/>
<protein>
    <recommendedName>
        <fullName evidence="3">Peptidase C39-like domain-containing protein</fullName>
    </recommendedName>
</protein>
<dbReference type="EMBL" id="QTQV01000022">
    <property type="protein sequence ID" value="RQT09521.1"/>
    <property type="molecule type" value="Genomic_DNA"/>
</dbReference>
<organism evidence="1 2">
    <name type="scientific">Burkholderia contaminans</name>
    <dbReference type="NCBI Taxonomy" id="488447"/>
    <lineage>
        <taxon>Bacteria</taxon>
        <taxon>Pseudomonadati</taxon>
        <taxon>Pseudomonadota</taxon>
        <taxon>Betaproteobacteria</taxon>
        <taxon>Burkholderiales</taxon>
        <taxon>Burkholderiaceae</taxon>
        <taxon>Burkholderia</taxon>
        <taxon>Burkholderia cepacia complex</taxon>
    </lineage>
</organism>
<evidence type="ECO:0000313" key="2">
    <source>
        <dbReference type="Proteomes" id="UP000277921"/>
    </source>
</evidence>
<reference evidence="1 2" key="1">
    <citation type="submission" date="2018-08" db="EMBL/GenBank/DDBJ databases">
        <title>Comparative analysis of Burkholderia isolates from Puerto Rico.</title>
        <authorList>
            <person name="Hall C."/>
            <person name="Sahl J."/>
            <person name="Wagner D."/>
        </authorList>
    </citation>
    <scope>NUCLEOTIDE SEQUENCE [LARGE SCALE GENOMIC DNA]</scope>
    <source>
        <strain evidence="1 2">Bp9025</strain>
    </source>
</reference>
<dbReference type="AlphaFoldDB" id="A0A3N8PCZ8"/>
<gene>
    <name evidence="1" type="ORF">DF051_30220</name>
</gene>